<keyword evidence="1" id="KW-0732">Signal</keyword>
<dbReference type="RefSeq" id="WP_142855422.1">
    <property type="nucleotide sequence ID" value="NZ_SGOE01000001.1"/>
</dbReference>
<comment type="caution">
    <text evidence="2">The sequence shown here is derived from an EMBL/GenBank/DDBJ whole genome shotgun (WGS) entry which is preliminary data.</text>
</comment>
<protein>
    <recommendedName>
        <fullName evidence="4">Ca-activated chloride channel family protein</fullName>
    </recommendedName>
</protein>
<name>A0A546Y7K7_AGRTU</name>
<evidence type="ECO:0008006" key="4">
    <source>
        <dbReference type="Google" id="ProtNLM"/>
    </source>
</evidence>
<sequence>MGSMMKMASFSVNVVCAALVATALPSPLRAQAPTPAAQFNVVTDAVLFDGGPSLGNSDRVRWDFYKTDRAGARTDVNAGGSYDATFEAKLPAGKYVGVAALGNVTREIAFEVKDGSVARPKVNFDAAELTIVPKRSPGGDVETQAKTEITRGDFKDSVYGQNTVFVPAGEIVLTGSIGPARAQETLAIKAGETISHELVIPSGVVVAKALYAAGGRAVETDDIRFEAMSAKETLDGTRQTINGTYGTGKMMEMPAGDFVMRARLGKVTVEQPFTVTAGKRTEITLDLDAGVLAITAPGAERIDIVETTKDIQGTQKEISGRYGTQHQETLHPGDYSVKVSYDKKSGRDPKEIKATVKAAERTETNVPE</sequence>
<feature type="signal peptide" evidence="1">
    <location>
        <begin position="1"/>
        <end position="32"/>
    </location>
</feature>
<proteinExistence type="predicted"/>
<evidence type="ECO:0000313" key="3">
    <source>
        <dbReference type="Proteomes" id="UP000317023"/>
    </source>
</evidence>
<dbReference type="EMBL" id="SGOE01000001">
    <property type="protein sequence ID" value="TRB08987.1"/>
    <property type="molecule type" value="Genomic_DNA"/>
</dbReference>
<organism evidence="2 3">
    <name type="scientific">Agrobacterium tumefaciens</name>
    <dbReference type="NCBI Taxonomy" id="358"/>
    <lineage>
        <taxon>Bacteria</taxon>
        <taxon>Pseudomonadati</taxon>
        <taxon>Pseudomonadota</taxon>
        <taxon>Alphaproteobacteria</taxon>
        <taxon>Hyphomicrobiales</taxon>
        <taxon>Rhizobiaceae</taxon>
        <taxon>Rhizobium/Agrobacterium group</taxon>
        <taxon>Agrobacterium</taxon>
        <taxon>Agrobacterium tumefaciens complex</taxon>
    </lineage>
</organism>
<reference evidence="2 3" key="1">
    <citation type="journal article" date="2019" name="Appl. Microbiol. Biotechnol.">
        <title>Differential efficiency of wild type rhizogenic strains for rol gene transformation of plants.</title>
        <authorList>
            <person name="Desmet S."/>
            <person name="De Keyser E."/>
            <person name="Van Vaerenbergh J."/>
            <person name="Baeyen S."/>
            <person name="Van Huylenbroeck J."/>
            <person name="Geelen D."/>
            <person name="Dhooghe E."/>
        </authorList>
    </citation>
    <scope>NUCLEOTIDE SEQUENCE [LARGE SCALE GENOMIC DNA]</scope>
    <source>
        <strain evidence="2 3">MAFF210266</strain>
    </source>
</reference>
<accession>A0A546Y7K7</accession>
<gene>
    <name evidence="2" type="ORF">EXN61_03530</name>
</gene>
<evidence type="ECO:0000256" key="1">
    <source>
        <dbReference type="SAM" id="SignalP"/>
    </source>
</evidence>
<evidence type="ECO:0000313" key="2">
    <source>
        <dbReference type="EMBL" id="TRB08987.1"/>
    </source>
</evidence>
<dbReference type="AlphaFoldDB" id="A0A546Y7K7"/>
<feature type="chain" id="PRO_5022108513" description="Ca-activated chloride channel family protein" evidence="1">
    <location>
        <begin position="33"/>
        <end position="368"/>
    </location>
</feature>
<dbReference type="Proteomes" id="UP000317023">
    <property type="component" value="Unassembled WGS sequence"/>
</dbReference>